<dbReference type="PROSITE" id="PS51257">
    <property type="entry name" value="PROKAR_LIPOPROTEIN"/>
    <property type="match status" value="1"/>
</dbReference>
<dbReference type="InterPro" id="IPR007210">
    <property type="entry name" value="ABC_Gly_betaine_transp_sub-bd"/>
</dbReference>
<dbReference type="KEGG" id="pnp:IJ22_49490"/>
<dbReference type="AlphaFoldDB" id="A0A0U2INS5"/>
<dbReference type="Gene3D" id="3.40.190.120">
    <property type="entry name" value="Osmoprotection protein (prox), domain 2"/>
    <property type="match status" value="1"/>
</dbReference>
<dbReference type="Gene3D" id="3.40.190.10">
    <property type="entry name" value="Periplasmic binding protein-like II"/>
    <property type="match status" value="1"/>
</dbReference>
<protein>
    <submittedName>
        <fullName evidence="1">Glycine/betaine ABC transporter substrate-binding protein</fullName>
    </submittedName>
</protein>
<dbReference type="OrthoDB" id="9801163at2"/>
<dbReference type="GO" id="GO:0043190">
    <property type="term" value="C:ATP-binding cassette (ABC) transporter complex"/>
    <property type="evidence" value="ECO:0007669"/>
    <property type="project" value="InterPro"/>
</dbReference>
<keyword evidence="2" id="KW-1185">Reference proteome</keyword>
<dbReference type="GO" id="GO:0022857">
    <property type="term" value="F:transmembrane transporter activity"/>
    <property type="evidence" value="ECO:0007669"/>
    <property type="project" value="InterPro"/>
</dbReference>
<dbReference type="EMBL" id="CP013652">
    <property type="protein sequence ID" value="ALS25211.1"/>
    <property type="molecule type" value="Genomic_DNA"/>
</dbReference>
<reference evidence="2" key="1">
    <citation type="submission" date="2015-12" db="EMBL/GenBank/DDBJ databases">
        <title>Complete genome sequences of two moderately thermophilic Paenibacillus species.</title>
        <authorList>
            <person name="Butler R.III."/>
            <person name="Wang J."/>
            <person name="Stark B.C."/>
            <person name="Pombert J.-F."/>
        </authorList>
    </citation>
    <scope>NUCLEOTIDE SEQUENCE [LARGE SCALE GENOMIC DNA]</scope>
    <source>
        <strain evidence="2">32O-Y</strain>
    </source>
</reference>
<sequence length="310" mass="34171" precursor="true">MKKIVLAVLIFAGTLLSACGSSGNQPSNEAAPGENVQPARITVGGKPFTEQLILVQLMAQLLDAKTGHTISTAEGLGSSNVLMQALKDDDIQVYADYTGTGYINILKNELKPDDTPETVYEKAKQGYEEQFGFTWLNPIKYSNTFTLIMKREKADALGVKTFSDLVRHAPNLVLGSDAQFFERGDGYKGMAEKYGFEFKGRKEMDIGIAYQALTEGQIDVLVGYSTDGRIPALELQILEDDKGYFPPYYPAPILKMEFLKKYPEVGETLNLLADKLDETTMAELNAKVDVKKEEPKDVAANFLKQAGLIE</sequence>
<reference evidence="1 2" key="2">
    <citation type="journal article" date="2016" name="Genome Announc.">
        <title>Complete Genome Sequences of Two Interactive Moderate Thermophiles, Paenibacillus napthalenovorans 32O-Y and Paenibacillus sp. 32O-W.</title>
        <authorList>
            <person name="Butler R.R.III."/>
            <person name="Wang J."/>
            <person name="Stark B.C."/>
            <person name="Pombert J.F."/>
        </authorList>
    </citation>
    <scope>NUCLEOTIDE SEQUENCE [LARGE SCALE GENOMIC DNA]</scope>
    <source>
        <strain evidence="1 2">32O-Y</strain>
    </source>
</reference>
<evidence type="ECO:0000313" key="1">
    <source>
        <dbReference type="EMBL" id="ALS25211.1"/>
    </source>
</evidence>
<organism evidence="1 2">
    <name type="scientific">Paenibacillus naphthalenovorans</name>
    <dbReference type="NCBI Taxonomy" id="162209"/>
    <lineage>
        <taxon>Bacteria</taxon>
        <taxon>Bacillati</taxon>
        <taxon>Bacillota</taxon>
        <taxon>Bacilli</taxon>
        <taxon>Bacillales</taxon>
        <taxon>Paenibacillaceae</taxon>
        <taxon>Paenibacillus</taxon>
    </lineage>
</organism>
<dbReference type="Proteomes" id="UP000061660">
    <property type="component" value="Chromosome"/>
</dbReference>
<evidence type="ECO:0000313" key="2">
    <source>
        <dbReference type="Proteomes" id="UP000061660"/>
    </source>
</evidence>
<dbReference type="STRING" id="162209.IJ22_49490"/>
<accession>A0A0U2INS5</accession>
<gene>
    <name evidence="1" type="ORF">IJ22_49490</name>
</gene>
<dbReference type="RefSeq" id="WP_062410627.1">
    <property type="nucleotide sequence ID" value="NZ_BJCS01000009.1"/>
</dbReference>
<proteinExistence type="predicted"/>
<name>A0A0U2INS5_9BACL</name>
<dbReference type="Pfam" id="PF04069">
    <property type="entry name" value="OpuAC"/>
    <property type="match status" value="1"/>
</dbReference>
<dbReference type="SUPFAM" id="SSF53850">
    <property type="entry name" value="Periplasmic binding protein-like II"/>
    <property type="match status" value="1"/>
</dbReference>
<dbReference type="PATRIC" id="fig|162209.4.peg.5228"/>
<dbReference type="CDD" id="cd13528">
    <property type="entry name" value="PBP2_osmoprotectants"/>
    <property type="match status" value="1"/>
</dbReference>